<feature type="transmembrane region" description="Helical" evidence="1">
    <location>
        <begin position="37"/>
        <end position="56"/>
    </location>
</feature>
<sequence length="70" mass="7467">MNSSTSFLRGLNGVCCIEPLGKALCCCCRASVISIRLLSLTAALSLVVAARGLAVARRCLRIITIRENMI</sequence>
<comment type="caution">
    <text evidence="2">The sequence shown here is derived from an EMBL/GenBank/DDBJ whole genome shotgun (WGS) entry which is preliminary data.</text>
</comment>
<evidence type="ECO:0000256" key="1">
    <source>
        <dbReference type="SAM" id="Phobius"/>
    </source>
</evidence>
<accession>A0A433DD78</accession>
<dbReference type="EMBL" id="RBNI01002969">
    <property type="protein sequence ID" value="RUP48787.1"/>
    <property type="molecule type" value="Genomic_DNA"/>
</dbReference>
<dbReference type="AlphaFoldDB" id="A0A433DD78"/>
<keyword evidence="1" id="KW-1133">Transmembrane helix</keyword>
<protein>
    <submittedName>
        <fullName evidence="2">Uncharacterized protein</fullName>
    </submittedName>
</protein>
<evidence type="ECO:0000313" key="3">
    <source>
        <dbReference type="Proteomes" id="UP000268093"/>
    </source>
</evidence>
<organism evidence="2 3">
    <name type="scientific">Jimgerdemannia flammicorona</name>
    <dbReference type="NCBI Taxonomy" id="994334"/>
    <lineage>
        <taxon>Eukaryota</taxon>
        <taxon>Fungi</taxon>
        <taxon>Fungi incertae sedis</taxon>
        <taxon>Mucoromycota</taxon>
        <taxon>Mucoromycotina</taxon>
        <taxon>Endogonomycetes</taxon>
        <taxon>Endogonales</taxon>
        <taxon>Endogonaceae</taxon>
        <taxon>Jimgerdemannia</taxon>
    </lineage>
</organism>
<gene>
    <name evidence="2" type="ORF">BC936DRAFT_143981</name>
</gene>
<keyword evidence="3" id="KW-1185">Reference proteome</keyword>
<evidence type="ECO:0000313" key="2">
    <source>
        <dbReference type="EMBL" id="RUP48787.1"/>
    </source>
</evidence>
<proteinExistence type="predicted"/>
<name>A0A433DD78_9FUNG</name>
<keyword evidence="1" id="KW-0812">Transmembrane</keyword>
<reference evidence="2 3" key="1">
    <citation type="journal article" date="2018" name="New Phytol.">
        <title>Phylogenomics of Endogonaceae and evolution of mycorrhizas within Mucoromycota.</title>
        <authorList>
            <person name="Chang Y."/>
            <person name="Desiro A."/>
            <person name="Na H."/>
            <person name="Sandor L."/>
            <person name="Lipzen A."/>
            <person name="Clum A."/>
            <person name="Barry K."/>
            <person name="Grigoriev I.V."/>
            <person name="Martin F.M."/>
            <person name="Stajich J.E."/>
            <person name="Smith M.E."/>
            <person name="Bonito G."/>
            <person name="Spatafora J.W."/>
        </authorList>
    </citation>
    <scope>NUCLEOTIDE SEQUENCE [LARGE SCALE GENOMIC DNA]</scope>
    <source>
        <strain evidence="2 3">GMNB39</strain>
    </source>
</reference>
<keyword evidence="1" id="KW-0472">Membrane</keyword>
<dbReference type="Proteomes" id="UP000268093">
    <property type="component" value="Unassembled WGS sequence"/>
</dbReference>